<dbReference type="Gene3D" id="3.40.50.2300">
    <property type="match status" value="1"/>
</dbReference>
<dbReference type="PROSITE" id="PS50930">
    <property type="entry name" value="HTH_LYTTR"/>
    <property type="match status" value="1"/>
</dbReference>
<dbReference type="InterPro" id="IPR046947">
    <property type="entry name" value="LytR-like"/>
</dbReference>
<dbReference type="PANTHER" id="PTHR37299:SF3">
    <property type="entry name" value="STAGE 0 SPORULATION PROTEIN A HOMOLOG"/>
    <property type="match status" value="1"/>
</dbReference>
<evidence type="ECO:0000256" key="1">
    <source>
        <dbReference type="ARBA" id="ARBA00022490"/>
    </source>
</evidence>
<accession>A0A841Z9A5</accession>
<dbReference type="Gene3D" id="2.40.50.1020">
    <property type="entry name" value="LytTr DNA-binding domain"/>
    <property type="match status" value="1"/>
</dbReference>
<keyword evidence="1" id="KW-0963">Cytoplasm</keyword>
<comment type="caution">
    <text evidence="5">The sequence shown here is derived from an EMBL/GenBank/DDBJ whole genome shotgun (WGS) entry which is preliminary data.</text>
</comment>
<organism evidence="5 6">
    <name type="scientific">Listeria weihenstephanensis</name>
    <dbReference type="NCBI Taxonomy" id="1006155"/>
    <lineage>
        <taxon>Bacteria</taxon>
        <taxon>Bacillati</taxon>
        <taxon>Bacillota</taxon>
        <taxon>Bacilli</taxon>
        <taxon>Bacillales</taxon>
        <taxon>Listeriaceae</taxon>
        <taxon>Listeria</taxon>
    </lineage>
</organism>
<name>A0A841Z9A5_9LIST</name>
<dbReference type="InterPro" id="IPR007492">
    <property type="entry name" value="LytTR_DNA-bd_dom"/>
</dbReference>
<dbReference type="GO" id="GO:0000156">
    <property type="term" value="F:phosphorelay response regulator activity"/>
    <property type="evidence" value="ECO:0007669"/>
    <property type="project" value="InterPro"/>
</dbReference>
<sequence>MILLREESQAKIPIYIHEQDTELRNNMVAYIENFIETEQLEMRVVLATGDPVDLLETIRKKNRPGICILDATYKHFLELANAIKMDYPRGFIMYTASPLELEALRGKVTNYIMKYDYRKIGSWLVECLQNSKKAEEYLAIADGSKFRYEALKDILYITAALEPRRLLLSSRNRHIEFYGRLKEIEPQLNDHFIKISRSVIVNQDYIKSVDASKGIINLTNGEQLNIPKSL</sequence>
<dbReference type="GO" id="GO:0003677">
    <property type="term" value="F:DNA binding"/>
    <property type="evidence" value="ECO:0007669"/>
    <property type="project" value="InterPro"/>
</dbReference>
<dbReference type="SMART" id="SM00850">
    <property type="entry name" value="LytTR"/>
    <property type="match status" value="1"/>
</dbReference>
<dbReference type="PANTHER" id="PTHR37299">
    <property type="entry name" value="TRANSCRIPTIONAL REGULATOR-RELATED"/>
    <property type="match status" value="1"/>
</dbReference>
<gene>
    <name evidence="5" type="ORF">HB943_10340</name>
</gene>
<keyword evidence="3" id="KW-0010">Activator</keyword>
<protein>
    <submittedName>
        <fullName evidence="5">LytTR family transcriptional regulator</fullName>
    </submittedName>
</protein>
<evidence type="ECO:0000256" key="3">
    <source>
        <dbReference type="ARBA" id="ARBA00023159"/>
    </source>
</evidence>
<reference evidence="5 6" key="1">
    <citation type="submission" date="2020-03" db="EMBL/GenBank/DDBJ databases">
        <title>Soil Listeria distribution.</title>
        <authorList>
            <person name="Liao J."/>
            <person name="Wiedmann M."/>
        </authorList>
    </citation>
    <scope>NUCLEOTIDE SEQUENCE [LARGE SCALE GENOMIC DNA]</scope>
    <source>
        <strain evidence="5 6">FSL L7-1523</strain>
    </source>
</reference>
<proteinExistence type="predicted"/>
<dbReference type="AlphaFoldDB" id="A0A841Z9A5"/>
<evidence type="ECO:0000259" key="4">
    <source>
        <dbReference type="PROSITE" id="PS50930"/>
    </source>
</evidence>
<feature type="domain" description="HTH LytTR-type" evidence="4">
    <location>
        <begin position="138"/>
        <end position="230"/>
    </location>
</feature>
<dbReference type="EMBL" id="JAARRL010000015">
    <property type="protein sequence ID" value="MBC1501006.1"/>
    <property type="molecule type" value="Genomic_DNA"/>
</dbReference>
<evidence type="ECO:0000313" key="5">
    <source>
        <dbReference type="EMBL" id="MBC1501006.1"/>
    </source>
</evidence>
<keyword evidence="2" id="KW-0902">Two-component regulatory system</keyword>
<dbReference type="RefSeq" id="WP_185426256.1">
    <property type="nucleotide sequence ID" value="NZ_JAARRL010000015.1"/>
</dbReference>
<dbReference type="Proteomes" id="UP000564536">
    <property type="component" value="Unassembled WGS sequence"/>
</dbReference>
<evidence type="ECO:0000256" key="2">
    <source>
        <dbReference type="ARBA" id="ARBA00023012"/>
    </source>
</evidence>
<dbReference type="Pfam" id="PF04397">
    <property type="entry name" value="LytTR"/>
    <property type="match status" value="1"/>
</dbReference>
<evidence type="ECO:0000313" key="6">
    <source>
        <dbReference type="Proteomes" id="UP000564536"/>
    </source>
</evidence>